<dbReference type="Proteomes" id="UP000318833">
    <property type="component" value="Unassembled WGS sequence"/>
</dbReference>
<dbReference type="InterPro" id="IPR011051">
    <property type="entry name" value="RmlC_Cupin_sf"/>
</dbReference>
<feature type="domain" description="HTH araC/xylS-type" evidence="4">
    <location>
        <begin position="183"/>
        <end position="281"/>
    </location>
</feature>
<dbReference type="Pfam" id="PF12833">
    <property type="entry name" value="HTH_18"/>
    <property type="match status" value="1"/>
</dbReference>
<dbReference type="PANTHER" id="PTHR43280:SF27">
    <property type="entry name" value="TRANSCRIPTIONAL REGULATOR MTLR"/>
    <property type="match status" value="1"/>
</dbReference>
<evidence type="ECO:0000259" key="4">
    <source>
        <dbReference type="PROSITE" id="PS01124"/>
    </source>
</evidence>
<accession>A0A554VI03</accession>
<dbReference type="Pfam" id="PF02311">
    <property type="entry name" value="AraC_binding"/>
    <property type="match status" value="1"/>
</dbReference>
<dbReference type="SUPFAM" id="SSF51182">
    <property type="entry name" value="RmlC-like cupins"/>
    <property type="match status" value="1"/>
</dbReference>
<comment type="caution">
    <text evidence="5">The sequence shown here is derived from an EMBL/GenBank/DDBJ whole genome shotgun (WGS) entry which is preliminary data.</text>
</comment>
<proteinExistence type="predicted"/>
<dbReference type="PROSITE" id="PS01124">
    <property type="entry name" value="HTH_ARAC_FAMILY_2"/>
    <property type="match status" value="1"/>
</dbReference>
<dbReference type="Gene3D" id="2.60.120.10">
    <property type="entry name" value="Jelly Rolls"/>
    <property type="match status" value="1"/>
</dbReference>
<dbReference type="InterPro" id="IPR018060">
    <property type="entry name" value="HTH_AraC"/>
</dbReference>
<gene>
    <name evidence="5" type="ORF">FOF46_16305</name>
</gene>
<evidence type="ECO:0000313" key="6">
    <source>
        <dbReference type="Proteomes" id="UP000318833"/>
    </source>
</evidence>
<dbReference type="InterPro" id="IPR018062">
    <property type="entry name" value="HTH_AraC-typ_CS"/>
</dbReference>
<evidence type="ECO:0000256" key="2">
    <source>
        <dbReference type="ARBA" id="ARBA00023125"/>
    </source>
</evidence>
<keyword evidence="2" id="KW-0238">DNA-binding</keyword>
<evidence type="ECO:0000256" key="3">
    <source>
        <dbReference type="ARBA" id="ARBA00023163"/>
    </source>
</evidence>
<dbReference type="PANTHER" id="PTHR43280">
    <property type="entry name" value="ARAC-FAMILY TRANSCRIPTIONAL REGULATOR"/>
    <property type="match status" value="1"/>
</dbReference>
<dbReference type="GO" id="GO:0003700">
    <property type="term" value="F:DNA-binding transcription factor activity"/>
    <property type="evidence" value="ECO:0007669"/>
    <property type="project" value="InterPro"/>
</dbReference>
<sequence>MNKASFEKVIPPEGSSFKAFYFKAPFMPYGGRWHFHPEFEIVYLPSGKGRRFIGTKISQFTDGDLVLLGPNIPHNCFNVGFESDNYEEYVIQFNGEDIKEASKFFKEFNGIGELLTKAQAGLSVNNKEKHIIGEEIKQMINLPPLEKLLKLFKVLRQFAEVSYESLHARQYLSLSVVNTGRVKEIYDIIQNNYQTNISTRQVAEKTGMTESSFCRFFVKSTGKTFKQAVTEVRIQNACNLLVNSDASIGTIAFDCGFNSLSLFNRLFKRNIDDTPNSYRQKYINHVQVSFPKIA</sequence>
<evidence type="ECO:0000256" key="1">
    <source>
        <dbReference type="ARBA" id="ARBA00023015"/>
    </source>
</evidence>
<dbReference type="OrthoDB" id="1410704at2"/>
<evidence type="ECO:0000313" key="5">
    <source>
        <dbReference type="EMBL" id="TSE07245.1"/>
    </source>
</evidence>
<dbReference type="SMART" id="SM00342">
    <property type="entry name" value="HTH_ARAC"/>
    <property type="match status" value="1"/>
</dbReference>
<reference evidence="5 6" key="1">
    <citation type="submission" date="2019-07" db="EMBL/GenBank/DDBJ databases">
        <title>The draft genome sequence of Aquimarina algiphila M91.</title>
        <authorList>
            <person name="Meng X."/>
        </authorList>
    </citation>
    <scope>NUCLEOTIDE SEQUENCE [LARGE SCALE GENOMIC DNA]</scope>
    <source>
        <strain evidence="5 6">M91</strain>
    </source>
</reference>
<dbReference type="SUPFAM" id="SSF46689">
    <property type="entry name" value="Homeodomain-like"/>
    <property type="match status" value="2"/>
</dbReference>
<dbReference type="EMBL" id="VLNR01000035">
    <property type="protein sequence ID" value="TSE07245.1"/>
    <property type="molecule type" value="Genomic_DNA"/>
</dbReference>
<keyword evidence="1" id="KW-0805">Transcription regulation</keyword>
<protein>
    <submittedName>
        <fullName evidence="5">AraC family transcriptional regulator</fullName>
    </submittedName>
</protein>
<name>A0A554VI03_9FLAO</name>
<keyword evidence="6" id="KW-1185">Reference proteome</keyword>
<dbReference type="GO" id="GO:0043565">
    <property type="term" value="F:sequence-specific DNA binding"/>
    <property type="evidence" value="ECO:0007669"/>
    <property type="project" value="InterPro"/>
</dbReference>
<dbReference type="InterPro" id="IPR014710">
    <property type="entry name" value="RmlC-like_jellyroll"/>
</dbReference>
<dbReference type="InterPro" id="IPR009057">
    <property type="entry name" value="Homeodomain-like_sf"/>
</dbReference>
<dbReference type="PROSITE" id="PS00041">
    <property type="entry name" value="HTH_ARAC_FAMILY_1"/>
    <property type="match status" value="1"/>
</dbReference>
<organism evidence="5 6">
    <name type="scientific">Aquimarina algiphila</name>
    <dbReference type="NCBI Taxonomy" id="2047982"/>
    <lineage>
        <taxon>Bacteria</taxon>
        <taxon>Pseudomonadati</taxon>
        <taxon>Bacteroidota</taxon>
        <taxon>Flavobacteriia</taxon>
        <taxon>Flavobacteriales</taxon>
        <taxon>Flavobacteriaceae</taxon>
        <taxon>Aquimarina</taxon>
    </lineage>
</organism>
<dbReference type="InterPro" id="IPR003313">
    <property type="entry name" value="AraC-bd"/>
</dbReference>
<dbReference type="Gene3D" id="1.10.10.60">
    <property type="entry name" value="Homeodomain-like"/>
    <property type="match status" value="2"/>
</dbReference>
<dbReference type="AlphaFoldDB" id="A0A554VI03"/>
<dbReference type="RefSeq" id="WP_143917195.1">
    <property type="nucleotide sequence ID" value="NZ_CANMIK010000041.1"/>
</dbReference>
<keyword evidence="3" id="KW-0804">Transcription</keyword>